<sequence length="184" mass="19305">MITSVSSSSPYTAFQAHDRSSVGAAPSITEADLQSLGKLKARDREVRAHEAAHQSVGGVHAGAASFTYQRGPDGVQYAIGGEVPIDLATVEGNPQATIEKMRTVQAAALAPAQPSSQDRAVAAEAARILLQAQAELVQNTHSSRIQAVQPPEKDGRAAVDTYRSISGMSQTNTEERLSGTQLQA</sequence>
<feature type="compositionally biased region" description="Polar residues" evidence="1">
    <location>
        <begin position="163"/>
        <end position="184"/>
    </location>
</feature>
<dbReference type="OrthoDB" id="9812722at2"/>
<organism evidence="2 3">
    <name type="scientific">Marinobacter zhejiangensis</name>
    <dbReference type="NCBI Taxonomy" id="488535"/>
    <lineage>
        <taxon>Bacteria</taxon>
        <taxon>Pseudomonadati</taxon>
        <taxon>Pseudomonadota</taxon>
        <taxon>Gammaproteobacteria</taxon>
        <taxon>Pseudomonadales</taxon>
        <taxon>Marinobacteraceae</taxon>
        <taxon>Marinobacter</taxon>
    </lineage>
</organism>
<evidence type="ECO:0000256" key="1">
    <source>
        <dbReference type="SAM" id="MobiDB-lite"/>
    </source>
</evidence>
<protein>
    <submittedName>
        <fullName evidence="2">SprA-related family protein</fullName>
    </submittedName>
</protein>
<dbReference type="STRING" id="488535.SAMN04487963_2425"/>
<name>A0A1I4QJC1_9GAMM</name>
<feature type="region of interest" description="Disordered" evidence="1">
    <location>
        <begin position="141"/>
        <end position="184"/>
    </location>
</feature>
<evidence type="ECO:0000313" key="2">
    <source>
        <dbReference type="EMBL" id="SFM40222.1"/>
    </source>
</evidence>
<dbReference type="EMBL" id="FOUE01000003">
    <property type="protein sequence ID" value="SFM40222.1"/>
    <property type="molecule type" value="Genomic_DNA"/>
</dbReference>
<accession>A0A1I4QJC1</accession>
<gene>
    <name evidence="2" type="ORF">SAMN04487963_2425</name>
</gene>
<dbReference type="InterPro" id="IPR021973">
    <property type="entry name" value="SprA-related"/>
</dbReference>
<feature type="region of interest" description="Disordered" evidence="1">
    <location>
        <begin position="1"/>
        <end position="26"/>
    </location>
</feature>
<dbReference type="Proteomes" id="UP000198519">
    <property type="component" value="Unassembled WGS sequence"/>
</dbReference>
<keyword evidence="3" id="KW-1185">Reference proteome</keyword>
<feature type="compositionally biased region" description="Polar residues" evidence="1">
    <location>
        <begin position="1"/>
        <end position="12"/>
    </location>
</feature>
<reference evidence="3" key="1">
    <citation type="submission" date="2016-10" db="EMBL/GenBank/DDBJ databases">
        <authorList>
            <person name="Varghese N."/>
            <person name="Submissions S."/>
        </authorList>
    </citation>
    <scope>NUCLEOTIDE SEQUENCE [LARGE SCALE GENOMIC DNA]</scope>
    <source>
        <strain evidence="3">CGMCC 1.7061</strain>
    </source>
</reference>
<dbReference type="Pfam" id="PF12118">
    <property type="entry name" value="SprA-related"/>
    <property type="match status" value="1"/>
</dbReference>
<proteinExistence type="predicted"/>
<evidence type="ECO:0000313" key="3">
    <source>
        <dbReference type="Proteomes" id="UP000198519"/>
    </source>
</evidence>
<dbReference type="AlphaFoldDB" id="A0A1I4QJC1"/>
<dbReference type="RefSeq" id="WP_092022870.1">
    <property type="nucleotide sequence ID" value="NZ_FOUE01000003.1"/>
</dbReference>